<dbReference type="InterPro" id="IPR052189">
    <property type="entry name" value="L-asp_N-monooxygenase_NS-form"/>
</dbReference>
<evidence type="ECO:0000313" key="2">
    <source>
        <dbReference type="EMBL" id="MDO6122293.1"/>
    </source>
</evidence>
<name>A0ABT8XEV1_9HYPH</name>
<sequence>MFFDRGAREDGSWPAGVPALKIAIIGAGPSGLATAIALMKRLHRPFEAWLVDAEDAPGAFGNGAAGLVPTTEPARDLSVVPERPDDFAEWLKTNWLAGGTVATLCRPQDLHAPRALFRDYVMARFGEVMALRKDVRIRTFRGHVRHVDAGGATPRLIFRDGECADFDHVFVATGFGTAQREAASWQAAHRAAEHLSGLENPPPLTLVGNGPRLAAILLHLRADGFAGDIHIAAASGRLPQPHARPQPGLAFGEPPASRSLQEAFRYVRRECRSAEAREGGQWQAVVDAASARLAIVWRNLPQVERNRYRRHLLRLHRHFSIRLAPDVHRRLAAEIETGRTRFVAPRAPKSADETVIDCREVPSARALAGLLSCDAAALSIDDGGHLAHHGASIPAISVVGAIASSLRPGPFTFAETVRQAYRAVLSATPHGLARTSER</sequence>
<dbReference type="InterPro" id="IPR038732">
    <property type="entry name" value="HpyO/CreE_NAD-binding"/>
</dbReference>
<evidence type="ECO:0000313" key="3">
    <source>
        <dbReference type="Proteomes" id="UP001177080"/>
    </source>
</evidence>
<keyword evidence="3" id="KW-1185">Reference proteome</keyword>
<dbReference type="Gene3D" id="3.50.50.60">
    <property type="entry name" value="FAD/NAD(P)-binding domain"/>
    <property type="match status" value="1"/>
</dbReference>
<comment type="caution">
    <text evidence="2">The sequence shown here is derived from an EMBL/GenBank/DDBJ whole genome shotgun (WGS) entry which is preliminary data.</text>
</comment>
<feature type="domain" description="FAD-dependent urate hydroxylase HpyO/Asp monooxygenase CreE-like FAD/NAD(P)-binding" evidence="1">
    <location>
        <begin position="23"/>
        <end position="175"/>
    </location>
</feature>
<dbReference type="PANTHER" id="PTHR40254:SF1">
    <property type="entry name" value="BLR0577 PROTEIN"/>
    <property type="match status" value="1"/>
</dbReference>
<accession>A0ABT8XEV1</accession>
<gene>
    <name evidence="2" type="ORF">GB928_013960</name>
</gene>
<reference evidence="2" key="1">
    <citation type="submission" date="2022-04" db="EMBL/GenBank/DDBJ databases">
        <title>Shinella lacus sp. nov., a novel member of the genus Shinella from water.</title>
        <authorList>
            <person name="Deng Y."/>
        </authorList>
    </citation>
    <scope>NUCLEOTIDE SEQUENCE</scope>
    <source>
        <strain evidence="2">JCM 31239</strain>
    </source>
</reference>
<dbReference type="SUPFAM" id="SSF51905">
    <property type="entry name" value="FAD/NAD(P)-binding domain"/>
    <property type="match status" value="1"/>
</dbReference>
<organism evidence="2 3">
    <name type="scientific">Shinella curvata</name>
    <dbReference type="NCBI Taxonomy" id="1817964"/>
    <lineage>
        <taxon>Bacteria</taxon>
        <taxon>Pseudomonadati</taxon>
        <taxon>Pseudomonadota</taxon>
        <taxon>Alphaproteobacteria</taxon>
        <taxon>Hyphomicrobiales</taxon>
        <taxon>Rhizobiaceae</taxon>
        <taxon>Shinella</taxon>
    </lineage>
</organism>
<dbReference type="InterPro" id="IPR036188">
    <property type="entry name" value="FAD/NAD-bd_sf"/>
</dbReference>
<dbReference type="Proteomes" id="UP001177080">
    <property type="component" value="Unassembled WGS sequence"/>
</dbReference>
<dbReference type="RefSeq" id="WP_244760005.1">
    <property type="nucleotide sequence ID" value="NZ_JALJCJ010000002.1"/>
</dbReference>
<dbReference type="EMBL" id="WHSC02000006">
    <property type="protein sequence ID" value="MDO6122293.1"/>
    <property type="molecule type" value="Genomic_DNA"/>
</dbReference>
<evidence type="ECO:0000259" key="1">
    <source>
        <dbReference type="Pfam" id="PF13454"/>
    </source>
</evidence>
<dbReference type="PANTHER" id="PTHR40254">
    <property type="entry name" value="BLR0577 PROTEIN"/>
    <property type="match status" value="1"/>
</dbReference>
<proteinExistence type="predicted"/>
<dbReference type="Pfam" id="PF13454">
    <property type="entry name" value="NAD_binding_9"/>
    <property type="match status" value="1"/>
</dbReference>
<protein>
    <submittedName>
        <fullName evidence="2">FAD/NAD(P)-binding protein</fullName>
    </submittedName>
</protein>